<evidence type="ECO:0000256" key="3">
    <source>
        <dbReference type="ARBA" id="ARBA00012493"/>
    </source>
</evidence>
<feature type="domain" description="Integrase catalytic" evidence="13">
    <location>
        <begin position="1200"/>
        <end position="1358"/>
    </location>
</feature>
<dbReference type="FunFam" id="3.10.20.370:FF:000001">
    <property type="entry name" value="Retrovirus-related Pol polyprotein from transposon 17.6-like protein"/>
    <property type="match status" value="1"/>
</dbReference>
<evidence type="ECO:0000313" key="15">
    <source>
        <dbReference type="Proteomes" id="UP000694397"/>
    </source>
</evidence>
<feature type="compositionally biased region" description="Basic and acidic residues" evidence="11">
    <location>
        <begin position="97"/>
        <end position="109"/>
    </location>
</feature>
<feature type="domain" description="Reverse transcriptase" evidence="12">
    <location>
        <begin position="644"/>
        <end position="823"/>
    </location>
</feature>
<keyword evidence="4" id="KW-0808">Transferase</keyword>
<keyword evidence="8" id="KW-0378">Hydrolase</keyword>
<dbReference type="PANTHER" id="PTHR37984:SF5">
    <property type="entry name" value="PROTEIN NYNRIN-LIKE"/>
    <property type="match status" value="1"/>
</dbReference>
<dbReference type="InterPro" id="IPR036397">
    <property type="entry name" value="RNaseH_sf"/>
</dbReference>
<feature type="region of interest" description="Disordered" evidence="11">
    <location>
        <begin position="340"/>
        <end position="425"/>
    </location>
</feature>
<feature type="compositionally biased region" description="Polar residues" evidence="11">
    <location>
        <begin position="363"/>
        <end position="373"/>
    </location>
</feature>
<dbReference type="EC" id="2.7.7.49" evidence="3"/>
<proteinExistence type="inferred from homology"/>
<feature type="compositionally biased region" description="Polar residues" evidence="11">
    <location>
        <begin position="392"/>
        <end position="415"/>
    </location>
</feature>
<evidence type="ECO:0000256" key="4">
    <source>
        <dbReference type="ARBA" id="ARBA00022679"/>
    </source>
</evidence>
<evidence type="ECO:0000256" key="5">
    <source>
        <dbReference type="ARBA" id="ARBA00022695"/>
    </source>
</evidence>
<evidence type="ECO:0000256" key="8">
    <source>
        <dbReference type="ARBA" id="ARBA00022801"/>
    </source>
</evidence>
<dbReference type="Gene3D" id="3.10.10.10">
    <property type="entry name" value="HIV Type 1 Reverse Transcriptase, subunit A, domain 1"/>
    <property type="match status" value="1"/>
</dbReference>
<dbReference type="Gene3D" id="1.10.340.70">
    <property type="match status" value="1"/>
</dbReference>
<comment type="similarity">
    <text evidence="1">Belongs to the beta type-B retroviral polymerase family. HERV class-II K(HML-2) pol subfamily.</text>
</comment>
<evidence type="ECO:0000256" key="11">
    <source>
        <dbReference type="SAM" id="MobiDB-lite"/>
    </source>
</evidence>
<dbReference type="InterPro" id="IPR000477">
    <property type="entry name" value="RT_dom"/>
</dbReference>
<evidence type="ECO:0000256" key="1">
    <source>
        <dbReference type="ARBA" id="ARBA00010879"/>
    </source>
</evidence>
<dbReference type="InterPro" id="IPR012337">
    <property type="entry name" value="RNaseH-like_sf"/>
</dbReference>
<dbReference type="GO" id="GO:0003964">
    <property type="term" value="F:RNA-directed DNA polymerase activity"/>
    <property type="evidence" value="ECO:0007669"/>
    <property type="project" value="UniProtKB-KW"/>
</dbReference>
<dbReference type="PROSITE" id="PS50994">
    <property type="entry name" value="INTEGRASE"/>
    <property type="match status" value="1"/>
</dbReference>
<dbReference type="PROSITE" id="PS50878">
    <property type="entry name" value="RT_POL"/>
    <property type="match status" value="1"/>
</dbReference>
<dbReference type="PANTHER" id="PTHR37984">
    <property type="entry name" value="PROTEIN CBG26694"/>
    <property type="match status" value="1"/>
</dbReference>
<organism evidence="14 15">
    <name type="scientific">Scleropages formosus</name>
    <name type="common">Asian bonytongue</name>
    <name type="synonym">Osteoglossum formosum</name>
    <dbReference type="NCBI Taxonomy" id="113540"/>
    <lineage>
        <taxon>Eukaryota</taxon>
        <taxon>Metazoa</taxon>
        <taxon>Chordata</taxon>
        <taxon>Craniata</taxon>
        <taxon>Vertebrata</taxon>
        <taxon>Euteleostomi</taxon>
        <taxon>Actinopterygii</taxon>
        <taxon>Neopterygii</taxon>
        <taxon>Teleostei</taxon>
        <taxon>Osteoglossocephala</taxon>
        <taxon>Osteoglossomorpha</taxon>
        <taxon>Osteoglossiformes</taxon>
        <taxon>Osteoglossidae</taxon>
        <taxon>Scleropages</taxon>
    </lineage>
</organism>
<dbReference type="InterPro" id="IPR050951">
    <property type="entry name" value="Retrovirus_Pol_polyprotein"/>
</dbReference>
<dbReference type="EC" id="3.1.26.4" evidence="2"/>
<dbReference type="Pfam" id="PF17921">
    <property type="entry name" value="Integrase_H2C2"/>
    <property type="match status" value="1"/>
</dbReference>
<dbReference type="Gene3D" id="3.30.70.270">
    <property type="match status" value="2"/>
</dbReference>
<dbReference type="GO" id="GO:0004523">
    <property type="term" value="F:RNA-DNA hybrid ribonuclease activity"/>
    <property type="evidence" value="ECO:0007669"/>
    <property type="project" value="UniProtKB-EC"/>
</dbReference>
<dbReference type="InterPro" id="IPR021109">
    <property type="entry name" value="Peptidase_aspartic_dom_sf"/>
</dbReference>
<dbReference type="Ensembl" id="ENSSFOT00015070928.1">
    <property type="protein sequence ID" value="ENSSFOP00015068519.1"/>
    <property type="gene ID" value="ENSSFOG00015031968.1"/>
</dbReference>
<dbReference type="Gene3D" id="2.40.70.10">
    <property type="entry name" value="Acid Proteases"/>
    <property type="match status" value="1"/>
</dbReference>
<feature type="region of interest" description="Disordered" evidence="11">
    <location>
        <begin position="69"/>
        <end position="119"/>
    </location>
</feature>
<keyword evidence="5" id="KW-0548">Nucleotidyltransferase</keyword>
<dbReference type="InterPro" id="IPR043128">
    <property type="entry name" value="Rev_trsase/Diguanyl_cyclase"/>
</dbReference>
<gene>
    <name evidence="14" type="primary">LOC114910983</name>
</gene>
<keyword evidence="6" id="KW-0540">Nuclease</keyword>
<dbReference type="CDD" id="cd01647">
    <property type="entry name" value="RT_LTR"/>
    <property type="match status" value="1"/>
</dbReference>
<reference evidence="14 15" key="1">
    <citation type="submission" date="2019-04" db="EMBL/GenBank/DDBJ databases">
        <authorList>
            <consortium name="Wellcome Sanger Institute Data Sharing"/>
        </authorList>
    </citation>
    <scope>NUCLEOTIDE SEQUENCE [LARGE SCALE GENOMIC DNA]</scope>
</reference>
<dbReference type="CDD" id="cd00303">
    <property type="entry name" value="retropepsin_like"/>
    <property type="match status" value="1"/>
</dbReference>
<sequence>MARRIVAFVDDDGEGDGVPLGLLGDDSVTIQHLAAQVKKLQQQVDMLTSAFSMSVDLQHSLLQQLEIQTSSHSQGPDTHAHPMFTSTPATRTLTKRNSRDAEDSQHSHGQDAGAHPGHTSLTAAHTLSECTARSCPHPPLVSSAHLSGLVPPKFDGGDSIDPEDWLQSVSLYKTAVGLPDTRFFLELTRLFEREPRKWYSAMQPHLLSWEHFSDLFRQAFLPTDNEEKIWRGILDSVQASEESLPTFVAHLVTEFKRLRQPPSEQEQIEVICRHVSDQYRLALHAAAPTTLTELLLTAHELHAALGPISPNRTATSAQLTQRPNLHCYKCFTPGVTTRNCGTCRKTRQSGNTEPGGGAAASPQADQENPNAPQDTRGDPGARPRRFQRPRGGNQNLEPGPSVQSTGGSHSVNLVQDSPRKSKNSPLSSVVMVNQVFLKATLDTGASISAVHPSTLLRCGINEDIVLPWTFSPLELADSKQCTPSGVVWLPVSLLGHLFTHRFAVIPDLSCPILLGTDFMIQADVHIHPATGNVRLGDNANYAPDLGLLEGEFGDLEGHVACLTFKDTKVDFIPVLDQAALLPADKERLASLLRDFEYLFSGKLGKTSLVAHIIDTGTAKPVCLPPYRASPAKRKIIEEQISKMLEDDIIEPASGPWASPIVIVEKPGTEPRFCVDFRKVNKCTVRDSYPLPRVDDSLDFLARGKFISTLDLARGYWQVSLTADSRPKSAFISHKGLYQFKVMPFGLSNAPATFQRLMNTVLAGLTHTCCMVYLDDIVVASPTFDQHLTDLASVLGRLAEAGLSLKLAKCHFCTPKLRYLGYLVTPGGIGPDESKVAAIKQFPTPRTVKNMRQFLGLTSYYRRFISGYARIAEPMFALLREDAHFTWSPECQQSFDHLKLRLTRAPVLVLPNFGKPFTVHTDACDVGLGAALTQTGEDGLERAVAFASRTLHKSERLYSTSEKECLGVIWALEHFRPYVEGSYVTVVTDHNSLRWLMSRPSPSGRLARWCLRLQDFDFEVVHRPGSANLVPDALSRNPACDPTEPVDLLPSYATIGSLNLRRQPLLILEDKQQLKSLQQGDQVIASLFTELESGSCVDSTDFCIQDGLVYFMDKRASCRLHPLKALRFYVPGLLRGTLLRYFHDHPMGGHLGITKTLGRLQRRVYWPGMRGDVKRYVQSCVTCQLSKPANQKPGGYLKPVVATYPWEFAGVDFMGPLPRSGRGNEYILVFIDYFTKWVEICPVREATAATAARKFVSEVFARHGAPAHLVSDRGVQFVSDFFEEVVAAMGSDHRLTTAYHPQSNQTERVNRTIKTAIRAYVGRKHRDWDLHLPLISFALRTAPHQSTGDTPAFLLYGRDLNTPLDLWLSPSPQYMADSVADYKVELTSALREAYDHVRESLAESQSTQKKHYDKNRRAVSFQVGDLVKLKAHPRSDASAGFSAKLAPVYKGPYRITKVLSELNYKLSRVADAADGGVHHVSNLLPFFTWDDKEDLECLPQQLAETNLQEQEACVPDEQDVFGFDTLFTEPDVHDQLAAAPTVGTQPPSVDSPVVTPPVNFSSPRADAHLQHPQLVHMHTHPYFLRSGCAGDSCLTYAQPFHAETRSFSQHPTHPTQPAHTAHPYLLRPRRTPRVTSGWDVNRWTNPYFALQFGF</sequence>
<evidence type="ECO:0000313" key="14">
    <source>
        <dbReference type="Ensembl" id="ENSSFOP00015068519.1"/>
    </source>
</evidence>
<evidence type="ECO:0000256" key="10">
    <source>
        <dbReference type="ARBA" id="ARBA00039658"/>
    </source>
</evidence>
<evidence type="ECO:0000256" key="6">
    <source>
        <dbReference type="ARBA" id="ARBA00022722"/>
    </source>
</evidence>
<reference evidence="14" key="3">
    <citation type="submission" date="2025-09" db="UniProtKB">
        <authorList>
            <consortium name="Ensembl"/>
        </authorList>
    </citation>
    <scope>IDENTIFICATION</scope>
</reference>
<dbReference type="OrthoDB" id="775972at2759"/>
<dbReference type="FunFam" id="3.30.420.10:FF:000032">
    <property type="entry name" value="Retrovirus-related Pol polyprotein from transposon 297-like Protein"/>
    <property type="match status" value="1"/>
</dbReference>
<evidence type="ECO:0000256" key="2">
    <source>
        <dbReference type="ARBA" id="ARBA00012180"/>
    </source>
</evidence>
<dbReference type="Pfam" id="PF17917">
    <property type="entry name" value="RT_RNaseH"/>
    <property type="match status" value="1"/>
</dbReference>
<protein>
    <recommendedName>
        <fullName evidence="10">Gypsy retrotransposon integrase-like protein 1</fullName>
        <ecNumber evidence="3">2.7.7.49</ecNumber>
        <ecNumber evidence="2">3.1.26.4</ecNumber>
    </recommendedName>
</protein>
<dbReference type="GeneTree" id="ENSGT01100000263500"/>
<dbReference type="Pfam" id="PF00665">
    <property type="entry name" value="rve"/>
    <property type="match status" value="1"/>
</dbReference>
<evidence type="ECO:0000256" key="9">
    <source>
        <dbReference type="ARBA" id="ARBA00022918"/>
    </source>
</evidence>
<dbReference type="GO" id="GO:0015074">
    <property type="term" value="P:DNA integration"/>
    <property type="evidence" value="ECO:0007669"/>
    <property type="project" value="InterPro"/>
</dbReference>
<dbReference type="InterPro" id="IPR001584">
    <property type="entry name" value="Integrase_cat-core"/>
</dbReference>
<dbReference type="Pfam" id="PF00078">
    <property type="entry name" value="RVT_1"/>
    <property type="match status" value="1"/>
</dbReference>
<dbReference type="InterPro" id="IPR041588">
    <property type="entry name" value="Integrase_H2C2"/>
</dbReference>
<dbReference type="GO" id="GO:0003676">
    <property type="term" value="F:nucleic acid binding"/>
    <property type="evidence" value="ECO:0007669"/>
    <property type="project" value="InterPro"/>
</dbReference>
<dbReference type="SUPFAM" id="SSF56672">
    <property type="entry name" value="DNA/RNA polymerases"/>
    <property type="match status" value="1"/>
</dbReference>
<dbReference type="FunFam" id="3.30.70.270:FF:000020">
    <property type="entry name" value="Transposon Tf2-6 polyprotein-like Protein"/>
    <property type="match status" value="1"/>
</dbReference>
<dbReference type="SUPFAM" id="SSF50630">
    <property type="entry name" value="Acid proteases"/>
    <property type="match status" value="1"/>
</dbReference>
<keyword evidence="15" id="KW-1185">Reference proteome</keyword>
<dbReference type="InterPro" id="IPR043502">
    <property type="entry name" value="DNA/RNA_pol_sf"/>
</dbReference>
<evidence type="ECO:0000259" key="12">
    <source>
        <dbReference type="PROSITE" id="PS50878"/>
    </source>
</evidence>
<evidence type="ECO:0000259" key="13">
    <source>
        <dbReference type="PROSITE" id="PS50994"/>
    </source>
</evidence>
<reference evidence="14" key="2">
    <citation type="submission" date="2025-08" db="UniProtKB">
        <authorList>
            <consortium name="Ensembl"/>
        </authorList>
    </citation>
    <scope>IDENTIFICATION</scope>
</reference>
<keyword evidence="7" id="KW-0255">Endonuclease</keyword>
<evidence type="ECO:0000256" key="7">
    <source>
        <dbReference type="ARBA" id="ARBA00022759"/>
    </source>
</evidence>
<dbReference type="Gene3D" id="3.30.420.10">
    <property type="entry name" value="Ribonuclease H-like superfamily/Ribonuclease H"/>
    <property type="match status" value="1"/>
</dbReference>
<dbReference type="Proteomes" id="UP000694397">
    <property type="component" value="Chromosome 7"/>
</dbReference>
<name>A0A8C9W470_SCLFO</name>
<dbReference type="FunFam" id="1.10.340.70:FF:000001">
    <property type="entry name" value="Retrovirus-related Pol polyprotein from transposon gypsy-like Protein"/>
    <property type="match status" value="1"/>
</dbReference>
<dbReference type="SUPFAM" id="SSF53098">
    <property type="entry name" value="Ribonuclease H-like"/>
    <property type="match status" value="1"/>
</dbReference>
<keyword evidence="9" id="KW-0695">RNA-directed DNA polymerase</keyword>
<accession>A0A8C9W470</accession>
<dbReference type="InterPro" id="IPR041373">
    <property type="entry name" value="RT_RNaseH"/>
</dbReference>
<dbReference type="CDD" id="cd09274">
    <property type="entry name" value="RNase_HI_RT_Ty3"/>
    <property type="match status" value="1"/>
</dbReference>